<dbReference type="AlphaFoldDB" id="A0A2R6C6S2"/>
<name>A0A2R6C6S2_9ARCH</name>
<accession>A0A2R6C6S2</accession>
<gene>
    <name evidence="1" type="ORF">B9Q04_15270</name>
</gene>
<evidence type="ECO:0000313" key="2">
    <source>
        <dbReference type="Proteomes" id="UP000242015"/>
    </source>
</evidence>
<dbReference type="Proteomes" id="UP000242015">
    <property type="component" value="Unassembled WGS sequence"/>
</dbReference>
<reference evidence="1 2" key="1">
    <citation type="submission" date="2017-04" db="EMBL/GenBank/DDBJ databases">
        <title>Novel microbial lineages endemic to geothermal iron-oxide mats fill important gaps in the evolutionary history of Archaea.</title>
        <authorList>
            <person name="Jay Z.J."/>
            <person name="Beam J.P."/>
            <person name="Dlakic M."/>
            <person name="Rusch D.B."/>
            <person name="Kozubal M.A."/>
            <person name="Inskeep W.P."/>
        </authorList>
    </citation>
    <scope>NUCLEOTIDE SEQUENCE [LARGE SCALE GENOMIC DNA]</scope>
    <source>
        <strain evidence="1">BE_D</strain>
    </source>
</reference>
<dbReference type="EMBL" id="NEXF01000451">
    <property type="protein sequence ID" value="PSO06593.1"/>
    <property type="molecule type" value="Genomic_DNA"/>
</dbReference>
<organism evidence="1 2">
    <name type="scientific">Candidatus Marsarchaeota G2 archaeon BE_D</name>
    <dbReference type="NCBI Taxonomy" id="1978158"/>
    <lineage>
        <taxon>Archaea</taxon>
        <taxon>Candidatus Marsarchaeota</taxon>
        <taxon>Candidatus Marsarchaeota group 2</taxon>
    </lineage>
</organism>
<protein>
    <submittedName>
        <fullName evidence="1">Uncharacterized protein</fullName>
    </submittedName>
</protein>
<evidence type="ECO:0000313" key="1">
    <source>
        <dbReference type="EMBL" id="PSO06593.1"/>
    </source>
</evidence>
<comment type="caution">
    <text evidence="1">The sequence shown here is derived from an EMBL/GenBank/DDBJ whole genome shotgun (WGS) entry which is preliminary data.</text>
</comment>
<sequence length="65" mass="7438">MKMGDQGFLRNVNASRLGMDRRTRSFNAALSVFYARLLQLASRSQGFENTPSPRRRSYLTNIVDV</sequence>
<proteinExistence type="predicted"/>